<sequence>MRFFLPVLALLLRQCLATEDSHPSHGARNSECDFKSPLCAGIPLHGLNPYVVAVSQLPELGQRFENERLIACFDNGREVRGGRCLFFREMKGGYGTLKQLKEMLGDIANGCRSCGTQWARERDRSDKKGMLKLDWVDERDSCEGLCYRHLPAPLPIPGLFTWPRQKNTGLNTS</sequence>
<accession>A0A9Q8QKB1</accession>
<evidence type="ECO:0000256" key="1">
    <source>
        <dbReference type="SAM" id="SignalP"/>
    </source>
</evidence>
<keyword evidence="1" id="KW-0732">Signal</keyword>
<keyword evidence="3" id="KW-1185">Reference proteome</keyword>
<reference evidence="2" key="1">
    <citation type="submission" date="2021-11" db="EMBL/GenBank/DDBJ databases">
        <title>Purpureocillium_takamizusanense_genome.</title>
        <authorList>
            <person name="Nguyen N.-H."/>
        </authorList>
    </citation>
    <scope>NUCLEOTIDE SEQUENCE</scope>
    <source>
        <strain evidence="2">PT3</strain>
    </source>
</reference>
<dbReference type="EMBL" id="CP086358">
    <property type="protein sequence ID" value="UNI20369.1"/>
    <property type="molecule type" value="Genomic_DNA"/>
</dbReference>
<dbReference type="Proteomes" id="UP000829364">
    <property type="component" value="Chromosome 5"/>
</dbReference>
<organism evidence="2 3">
    <name type="scientific">Purpureocillium takamizusanense</name>
    <dbReference type="NCBI Taxonomy" id="2060973"/>
    <lineage>
        <taxon>Eukaryota</taxon>
        <taxon>Fungi</taxon>
        <taxon>Dikarya</taxon>
        <taxon>Ascomycota</taxon>
        <taxon>Pezizomycotina</taxon>
        <taxon>Sordariomycetes</taxon>
        <taxon>Hypocreomycetidae</taxon>
        <taxon>Hypocreales</taxon>
        <taxon>Ophiocordycipitaceae</taxon>
        <taxon>Purpureocillium</taxon>
    </lineage>
</organism>
<evidence type="ECO:0000313" key="2">
    <source>
        <dbReference type="EMBL" id="UNI20369.1"/>
    </source>
</evidence>
<dbReference type="GeneID" id="72068412"/>
<dbReference type="KEGG" id="ptkz:JDV02_006463"/>
<gene>
    <name evidence="2" type="ORF">JDV02_006463</name>
</gene>
<name>A0A9Q8QKB1_9HYPO</name>
<feature type="chain" id="PRO_5040447105" description="Killer toxin Kp4 domain-containing protein" evidence="1">
    <location>
        <begin position="18"/>
        <end position="173"/>
    </location>
</feature>
<proteinExistence type="predicted"/>
<dbReference type="RefSeq" id="XP_047843850.1">
    <property type="nucleotide sequence ID" value="XM_047987860.1"/>
</dbReference>
<dbReference type="Gene3D" id="3.30.430.10">
    <property type="entry name" value="Killer Toxin P4, subunit A"/>
    <property type="match status" value="1"/>
</dbReference>
<dbReference type="AlphaFoldDB" id="A0A9Q8QKB1"/>
<feature type="signal peptide" evidence="1">
    <location>
        <begin position="1"/>
        <end position="17"/>
    </location>
</feature>
<evidence type="ECO:0008006" key="4">
    <source>
        <dbReference type="Google" id="ProtNLM"/>
    </source>
</evidence>
<evidence type="ECO:0000313" key="3">
    <source>
        <dbReference type="Proteomes" id="UP000829364"/>
    </source>
</evidence>
<protein>
    <recommendedName>
        <fullName evidence="4">Killer toxin Kp4 domain-containing protein</fullName>
    </recommendedName>
</protein>